<protein>
    <recommendedName>
        <fullName evidence="2">Phosphoribosyltransferase domain-containing protein</fullName>
    </recommendedName>
</protein>
<dbReference type="SUPFAM" id="SSF53271">
    <property type="entry name" value="PRTase-like"/>
    <property type="match status" value="1"/>
</dbReference>
<dbReference type="InterPro" id="IPR000836">
    <property type="entry name" value="PRTase_dom"/>
</dbReference>
<dbReference type="EMBL" id="FPHP01000001">
    <property type="protein sequence ID" value="SFV74482.1"/>
    <property type="molecule type" value="Genomic_DNA"/>
</dbReference>
<name>A0A1W1D205_9ZZZZ</name>
<evidence type="ECO:0008006" key="2">
    <source>
        <dbReference type="Google" id="ProtNLM"/>
    </source>
</evidence>
<accession>A0A1W1D205</accession>
<dbReference type="AlphaFoldDB" id="A0A1W1D205"/>
<dbReference type="InterPro" id="IPR029057">
    <property type="entry name" value="PRTase-like"/>
</dbReference>
<gene>
    <name evidence="1" type="ORF">MNB_SM-3-1394</name>
</gene>
<dbReference type="Gene3D" id="3.40.50.2020">
    <property type="match status" value="1"/>
</dbReference>
<dbReference type="CDD" id="cd06223">
    <property type="entry name" value="PRTases_typeI"/>
    <property type="match status" value="1"/>
</dbReference>
<proteinExistence type="predicted"/>
<reference evidence="1" key="1">
    <citation type="submission" date="2016-10" db="EMBL/GenBank/DDBJ databases">
        <authorList>
            <person name="de Groot N.N."/>
        </authorList>
    </citation>
    <scope>NUCLEOTIDE SEQUENCE</scope>
</reference>
<dbReference type="Gene3D" id="3.30.1310.20">
    <property type="entry name" value="PRTase-like"/>
    <property type="match status" value="1"/>
</dbReference>
<evidence type="ECO:0000313" key="1">
    <source>
        <dbReference type="EMBL" id="SFV74482.1"/>
    </source>
</evidence>
<sequence length="219" mass="25715">MQYNKKNLLKNRKDAAQKLKEIIPMNRLKEEDWDVIAVSKYGLDLASYLCENFPNKIDFLFSQPIYAPNNHECEVARVSETEEIVINESLMEAFDIQYDYIYGEAHRKHEEVILPDIYQKRKGRHFACMEQRTVLLIDDGTETGTKFMTALKSILIQKPKAVYIAVPVIPSDVLEVLETFVDQIFFLYDIGDYVETTHYYEELEDVSDEKIEKILEERK</sequence>
<organism evidence="1">
    <name type="scientific">hydrothermal vent metagenome</name>
    <dbReference type="NCBI Taxonomy" id="652676"/>
    <lineage>
        <taxon>unclassified sequences</taxon>
        <taxon>metagenomes</taxon>
        <taxon>ecological metagenomes</taxon>
    </lineage>
</organism>